<sequence>MGFAKTEAGRQEIEARTRRLPTALRSILLMVDGQRSDAELRSLIEGLKAPPDALEQLLDMGLIADTWNLATGKPVARATASAPASADLAAALPAAAVASPSADAPVAVSDAVAVAAPAVQAVARTSTVPAATPDAAGEYRWLYDRMSGAVGRYLGLKGYFLQLKVERCTDVASLQLVLPDLEIALRKARGDAFTEQWLEETRQPVSS</sequence>
<evidence type="ECO:0000313" key="1">
    <source>
        <dbReference type="EMBL" id="KRG48183.1"/>
    </source>
</evidence>
<dbReference type="AlphaFoldDB" id="A0A0R0B337"/>
<comment type="caution">
    <text evidence="1">The sequence shown here is derived from an EMBL/GenBank/DDBJ whole genome shotgun (WGS) entry which is preliminary data.</text>
</comment>
<accession>A0A0R0B337</accession>
<keyword evidence="2" id="KW-1185">Reference proteome</keyword>
<gene>
    <name evidence="1" type="ORF">ARC20_17385</name>
</gene>
<evidence type="ECO:0008006" key="3">
    <source>
        <dbReference type="Google" id="ProtNLM"/>
    </source>
</evidence>
<evidence type="ECO:0000313" key="2">
    <source>
        <dbReference type="Proteomes" id="UP000051802"/>
    </source>
</evidence>
<organism evidence="1 2">
    <name type="scientific">Stenotrophomonas panacihumi</name>
    <dbReference type="NCBI Taxonomy" id="676599"/>
    <lineage>
        <taxon>Bacteria</taxon>
        <taxon>Pseudomonadati</taxon>
        <taxon>Pseudomonadota</taxon>
        <taxon>Gammaproteobacteria</taxon>
        <taxon>Lysobacterales</taxon>
        <taxon>Lysobacteraceae</taxon>
        <taxon>Stenotrophomonas</taxon>
    </lineage>
</organism>
<reference evidence="1 2" key="1">
    <citation type="submission" date="2015-10" db="EMBL/GenBank/DDBJ databases">
        <title>Genome sequencing and analysis of members of genus Stenotrophomonas.</title>
        <authorList>
            <person name="Patil P.P."/>
            <person name="Midha S."/>
            <person name="Patil P.B."/>
        </authorList>
    </citation>
    <scope>NUCLEOTIDE SEQUENCE [LARGE SCALE GENOMIC DNA]</scope>
    <source>
        <strain evidence="1 2">JCM 16536</strain>
    </source>
</reference>
<protein>
    <recommendedName>
        <fullName evidence="3">Proline-rich protein</fullName>
    </recommendedName>
</protein>
<dbReference type="OrthoDB" id="8965824at2"/>
<dbReference type="EMBL" id="LLXU01000016">
    <property type="protein sequence ID" value="KRG48183.1"/>
    <property type="molecule type" value="Genomic_DNA"/>
</dbReference>
<name>A0A0R0B337_9GAMM</name>
<dbReference type="RefSeq" id="WP_057642885.1">
    <property type="nucleotide sequence ID" value="NZ_LLXU01000016.1"/>
</dbReference>
<dbReference type="Proteomes" id="UP000051802">
    <property type="component" value="Unassembled WGS sequence"/>
</dbReference>
<proteinExistence type="predicted"/>